<dbReference type="GO" id="GO:0019104">
    <property type="term" value="F:DNA N-glycosylase activity"/>
    <property type="evidence" value="ECO:0007669"/>
    <property type="project" value="UniProtKB-UniRule"/>
</dbReference>
<evidence type="ECO:0000256" key="10">
    <source>
        <dbReference type="ARBA" id="ARBA00023239"/>
    </source>
</evidence>
<comment type="function">
    <text evidence="12">DNA repair enzyme that has both DNA N-glycosylase activity and AP-lyase activity. The DNA N-glycosylase activity releases various damaged pyrimidines from DNA by cleaving the N-glycosidic bond, leaving an AP (apurinic/apyrimidinic) site. The AP-lyase activity cleaves the phosphodiester bond 3' to the AP site by a beta-elimination, leaving a 3'-terminal unsaturated sugar and a product with a terminal 5'-phosphate.</text>
</comment>
<keyword evidence="14" id="KW-0255">Endonuclease</keyword>
<dbReference type="InterPro" id="IPR003651">
    <property type="entry name" value="Endonuclease3_FeS-loop_motif"/>
</dbReference>
<evidence type="ECO:0000259" key="13">
    <source>
        <dbReference type="SMART" id="SM00478"/>
    </source>
</evidence>
<dbReference type="InterPro" id="IPR004035">
    <property type="entry name" value="Endouclease-III_FeS-bd_BS"/>
</dbReference>
<dbReference type="SUPFAM" id="SSF48150">
    <property type="entry name" value="DNA-glycosylase"/>
    <property type="match status" value="1"/>
</dbReference>
<dbReference type="InterPro" id="IPR005759">
    <property type="entry name" value="Nth"/>
</dbReference>
<evidence type="ECO:0000313" key="14">
    <source>
        <dbReference type="EMBL" id="OGZ54712.1"/>
    </source>
</evidence>
<dbReference type="Proteomes" id="UP000178186">
    <property type="component" value="Unassembled WGS sequence"/>
</dbReference>
<dbReference type="InterPro" id="IPR023170">
    <property type="entry name" value="HhH_base_excis_C"/>
</dbReference>
<dbReference type="Pfam" id="PF00730">
    <property type="entry name" value="HhH-GPD"/>
    <property type="match status" value="1"/>
</dbReference>
<dbReference type="HAMAP" id="MF_00942">
    <property type="entry name" value="Nth"/>
    <property type="match status" value="1"/>
</dbReference>
<keyword evidence="4 12" id="KW-0227">DNA damage</keyword>
<dbReference type="PANTHER" id="PTHR10359:SF18">
    <property type="entry name" value="ENDONUCLEASE III"/>
    <property type="match status" value="1"/>
</dbReference>
<keyword evidence="3 12" id="KW-0479">Metal-binding</keyword>
<evidence type="ECO:0000256" key="6">
    <source>
        <dbReference type="ARBA" id="ARBA00023004"/>
    </source>
</evidence>
<dbReference type="SMART" id="SM00478">
    <property type="entry name" value="ENDO3c"/>
    <property type="match status" value="1"/>
</dbReference>
<reference evidence="14 15" key="1">
    <citation type="journal article" date="2016" name="Nat. Commun.">
        <title>Thousands of microbial genomes shed light on interconnected biogeochemical processes in an aquifer system.</title>
        <authorList>
            <person name="Anantharaman K."/>
            <person name="Brown C.T."/>
            <person name="Hug L.A."/>
            <person name="Sharon I."/>
            <person name="Castelle C.J."/>
            <person name="Probst A.J."/>
            <person name="Thomas B.C."/>
            <person name="Singh A."/>
            <person name="Wilkins M.J."/>
            <person name="Karaoz U."/>
            <person name="Brodie E.L."/>
            <person name="Williams K.H."/>
            <person name="Hubbard S.S."/>
            <person name="Banfield J.F."/>
        </authorList>
    </citation>
    <scope>NUCLEOTIDE SEQUENCE [LARGE SCALE GENOMIC DNA]</scope>
</reference>
<feature type="domain" description="HhH-GPD" evidence="13">
    <location>
        <begin position="57"/>
        <end position="205"/>
    </location>
</feature>
<dbReference type="NCBIfam" id="TIGR01083">
    <property type="entry name" value="nth"/>
    <property type="match status" value="1"/>
</dbReference>
<keyword evidence="7 12" id="KW-0411">Iron-sulfur</keyword>
<keyword evidence="6 12" id="KW-0408">Iron</keyword>
<proteinExistence type="inferred from homology"/>
<evidence type="ECO:0000256" key="2">
    <source>
        <dbReference type="ARBA" id="ARBA00022485"/>
    </source>
</evidence>
<organism evidence="14 15">
    <name type="scientific">Candidatus Ryanbacteria bacterium RIFCSPLOWO2_02_FULL_45_11c</name>
    <dbReference type="NCBI Taxonomy" id="1802128"/>
    <lineage>
        <taxon>Bacteria</taxon>
        <taxon>Candidatus Ryaniibacteriota</taxon>
    </lineage>
</organism>
<dbReference type="SMART" id="SM00525">
    <property type="entry name" value="FES"/>
    <property type="match status" value="1"/>
</dbReference>
<evidence type="ECO:0000256" key="8">
    <source>
        <dbReference type="ARBA" id="ARBA00023125"/>
    </source>
</evidence>
<protein>
    <recommendedName>
        <fullName evidence="12">Endonuclease III</fullName>
        <ecNumber evidence="12">4.2.99.18</ecNumber>
    </recommendedName>
    <alternativeName>
        <fullName evidence="12">DNA-(apurinic or apyrimidinic site) lyase</fullName>
    </alternativeName>
</protein>
<keyword evidence="10 12" id="KW-0456">Lyase</keyword>
<dbReference type="Gene3D" id="1.10.340.30">
    <property type="entry name" value="Hypothetical protein, domain 2"/>
    <property type="match status" value="1"/>
</dbReference>
<dbReference type="PANTHER" id="PTHR10359">
    <property type="entry name" value="A/G-SPECIFIC ADENINE GLYCOSYLASE/ENDONUCLEASE III"/>
    <property type="match status" value="1"/>
</dbReference>
<feature type="binding site" evidence="12">
    <location>
        <position position="217"/>
    </location>
    <ligand>
        <name>[4Fe-4S] cluster</name>
        <dbReference type="ChEBI" id="CHEBI:49883"/>
    </ligand>
</feature>
<dbReference type="FunFam" id="1.10.340.30:FF:000001">
    <property type="entry name" value="Endonuclease III"/>
    <property type="match status" value="1"/>
</dbReference>
<evidence type="ECO:0000256" key="3">
    <source>
        <dbReference type="ARBA" id="ARBA00022723"/>
    </source>
</evidence>
<evidence type="ECO:0000256" key="1">
    <source>
        <dbReference type="ARBA" id="ARBA00008343"/>
    </source>
</evidence>
<keyword evidence="14" id="KW-0540">Nuclease</keyword>
<dbReference type="PROSITE" id="PS00764">
    <property type="entry name" value="ENDONUCLEASE_III_1"/>
    <property type="match status" value="1"/>
</dbReference>
<evidence type="ECO:0000256" key="12">
    <source>
        <dbReference type="HAMAP-Rule" id="MF_00942"/>
    </source>
</evidence>
<comment type="cofactor">
    <cofactor evidence="12">
        <name>[4Fe-4S] cluster</name>
        <dbReference type="ChEBI" id="CHEBI:49883"/>
    </cofactor>
    <text evidence="12">Binds 1 [4Fe-4S] cluster.</text>
</comment>
<evidence type="ECO:0000256" key="5">
    <source>
        <dbReference type="ARBA" id="ARBA00022801"/>
    </source>
</evidence>
<evidence type="ECO:0000313" key="15">
    <source>
        <dbReference type="Proteomes" id="UP000178186"/>
    </source>
</evidence>
<accession>A0A1G2GX03</accession>
<dbReference type="GO" id="GO:0051539">
    <property type="term" value="F:4 iron, 4 sulfur cluster binding"/>
    <property type="evidence" value="ECO:0007669"/>
    <property type="project" value="UniProtKB-UniRule"/>
</dbReference>
<dbReference type="FunFam" id="1.10.1670.10:FF:000001">
    <property type="entry name" value="Endonuclease III"/>
    <property type="match status" value="1"/>
</dbReference>
<dbReference type="EMBL" id="MHNY01000041">
    <property type="protein sequence ID" value="OGZ54712.1"/>
    <property type="molecule type" value="Genomic_DNA"/>
</dbReference>
<evidence type="ECO:0000256" key="11">
    <source>
        <dbReference type="ARBA" id="ARBA00023295"/>
    </source>
</evidence>
<keyword evidence="11 12" id="KW-0326">Glycosidase</keyword>
<name>A0A1G2GX03_9BACT</name>
<evidence type="ECO:0000256" key="4">
    <source>
        <dbReference type="ARBA" id="ARBA00022763"/>
    </source>
</evidence>
<comment type="catalytic activity">
    <reaction evidence="12">
        <text>2'-deoxyribonucleotide-(2'-deoxyribose 5'-phosphate)-2'-deoxyribonucleotide-DNA = a 3'-end 2'-deoxyribonucleotide-(2,3-dehydro-2,3-deoxyribose 5'-phosphate)-DNA + a 5'-end 5'-phospho-2'-deoxyribonucleoside-DNA + H(+)</text>
        <dbReference type="Rhea" id="RHEA:66592"/>
        <dbReference type="Rhea" id="RHEA-COMP:13180"/>
        <dbReference type="Rhea" id="RHEA-COMP:16897"/>
        <dbReference type="Rhea" id="RHEA-COMP:17067"/>
        <dbReference type="ChEBI" id="CHEBI:15378"/>
        <dbReference type="ChEBI" id="CHEBI:136412"/>
        <dbReference type="ChEBI" id="CHEBI:157695"/>
        <dbReference type="ChEBI" id="CHEBI:167181"/>
        <dbReference type="EC" id="4.2.99.18"/>
    </reaction>
</comment>
<dbReference type="GO" id="GO:0006285">
    <property type="term" value="P:base-excision repair, AP site formation"/>
    <property type="evidence" value="ECO:0007669"/>
    <property type="project" value="TreeGrafter"/>
</dbReference>
<dbReference type="GO" id="GO:0003677">
    <property type="term" value="F:DNA binding"/>
    <property type="evidence" value="ECO:0007669"/>
    <property type="project" value="UniProtKB-UniRule"/>
</dbReference>
<feature type="binding site" evidence="12">
    <location>
        <position position="223"/>
    </location>
    <ligand>
        <name>[4Fe-4S] cluster</name>
        <dbReference type="ChEBI" id="CHEBI:49883"/>
    </ligand>
</feature>
<evidence type="ECO:0000256" key="7">
    <source>
        <dbReference type="ARBA" id="ARBA00023014"/>
    </source>
</evidence>
<dbReference type="EC" id="4.2.99.18" evidence="12"/>
<feature type="binding site" evidence="12">
    <location>
        <position position="207"/>
    </location>
    <ligand>
        <name>[4Fe-4S] cluster</name>
        <dbReference type="ChEBI" id="CHEBI:49883"/>
    </ligand>
</feature>
<keyword evidence="9 12" id="KW-0234">DNA repair</keyword>
<gene>
    <name evidence="12" type="primary">nth</name>
    <name evidence="14" type="ORF">A3H64_03985</name>
</gene>
<dbReference type="InterPro" id="IPR003265">
    <property type="entry name" value="HhH-GPD_domain"/>
</dbReference>
<dbReference type="GO" id="GO:0140078">
    <property type="term" value="F:class I DNA-(apurinic or apyrimidinic site) endonuclease activity"/>
    <property type="evidence" value="ECO:0007669"/>
    <property type="project" value="UniProtKB-EC"/>
</dbReference>
<comment type="similarity">
    <text evidence="1 12">Belongs to the Nth/MutY family.</text>
</comment>
<dbReference type="STRING" id="1802128.A3H64_03985"/>
<comment type="caution">
    <text evidence="14">The sequence shown here is derived from an EMBL/GenBank/DDBJ whole genome shotgun (WGS) entry which is preliminary data.</text>
</comment>
<dbReference type="GO" id="GO:0046872">
    <property type="term" value="F:metal ion binding"/>
    <property type="evidence" value="ECO:0007669"/>
    <property type="project" value="UniProtKB-KW"/>
</dbReference>
<keyword evidence="8 12" id="KW-0238">DNA-binding</keyword>
<dbReference type="PIRSF" id="PIRSF001435">
    <property type="entry name" value="Nth"/>
    <property type="match status" value="1"/>
</dbReference>
<dbReference type="Gene3D" id="1.10.1670.10">
    <property type="entry name" value="Helix-hairpin-Helix base-excision DNA repair enzymes (C-terminal)"/>
    <property type="match status" value="1"/>
</dbReference>
<sequence length="230" mass="26132">MSKKFQNYTKPWIKKETWPEKKKRAGQTLRILNKTYPNAKIALKYRNNIQLLVAVILSAQCTDKKVNEVTIPLFKKYKTAKDFANANKLEFEKEIHQTGFYRAKTKNIIAACKKIEAEFGGRLPRAMAQTLTLPGVARKTANVVLGNAYGVVEGIAIDTHMIRLSQRLGFTKQTDPVKIEKDLMTLFPQNRWFGLTYMLINHGRAICEAKKPKCTECPLNKLCPSAVVTN</sequence>
<feature type="binding site" evidence="12">
    <location>
        <position position="214"/>
    </location>
    <ligand>
        <name>[4Fe-4S] cluster</name>
        <dbReference type="ChEBI" id="CHEBI:49883"/>
    </ligand>
</feature>
<dbReference type="CDD" id="cd00056">
    <property type="entry name" value="ENDO3c"/>
    <property type="match status" value="1"/>
</dbReference>
<keyword evidence="5 12" id="KW-0378">Hydrolase</keyword>
<keyword evidence="2 12" id="KW-0004">4Fe-4S</keyword>
<evidence type="ECO:0000256" key="9">
    <source>
        <dbReference type="ARBA" id="ARBA00023204"/>
    </source>
</evidence>
<dbReference type="InterPro" id="IPR011257">
    <property type="entry name" value="DNA_glycosylase"/>
</dbReference>
<dbReference type="AlphaFoldDB" id="A0A1G2GX03"/>